<evidence type="ECO:0000256" key="1">
    <source>
        <dbReference type="SAM" id="MobiDB-lite"/>
    </source>
</evidence>
<dbReference type="EMBL" id="OX451737">
    <property type="protein sequence ID" value="CAI8600298.1"/>
    <property type="molecule type" value="Genomic_DNA"/>
</dbReference>
<feature type="region of interest" description="Disordered" evidence="1">
    <location>
        <begin position="110"/>
        <end position="132"/>
    </location>
</feature>
<reference evidence="2 3" key="1">
    <citation type="submission" date="2023-01" db="EMBL/GenBank/DDBJ databases">
        <authorList>
            <person name="Kreplak J."/>
        </authorList>
    </citation>
    <scope>NUCLEOTIDE SEQUENCE [LARGE SCALE GENOMIC DNA]</scope>
</reference>
<protein>
    <submittedName>
        <fullName evidence="2">Uncharacterized protein</fullName>
    </submittedName>
</protein>
<proteinExistence type="predicted"/>
<organism evidence="2 3">
    <name type="scientific">Vicia faba</name>
    <name type="common">Broad bean</name>
    <name type="synonym">Faba vulgaris</name>
    <dbReference type="NCBI Taxonomy" id="3906"/>
    <lineage>
        <taxon>Eukaryota</taxon>
        <taxon>Viridiplantae</taxon>
        <taxon>Streptophyta</taxon>
        <taxon>Embryophyta</taxon>
        <taxon>Tracheophyta</taxon>
        <taxon>Spermatophyta</taxon>
        <taxon>Magnoliopsida</taxon>
        <taxon>eudicotyledons</taxon>
        <taxon>Gunneridae</taxon>
        <taxon>Pentapetalae</taxon>
        <taxon>rosids</taxon>
        <taxon>fabids</taxon>
        <taxon>Fabales</taxon>
        <taxon>Fabaceae</taxon>
        <taxon>Papilionoideae</taxon>
        <taxon>50 kb inversion clade</taxon>
        <taxon>NPAAA clade</taxon>
        <taxon>Hologalegina</taxon>
        <taxon>IRL clade</taxon>
        <taxon>Fabeae</taxon>
        <taxon>Vicia</taxon>
    </lineage>
</organism>
<sequence length="167" mass="18494">MGETGTMPIPNHQLKEKQNLRKEVNRSARHEARSYFSLRLETQGITRKRLGLVGSSPLGQTLSFLYFHLRAFPNGTNAAAPSVQSSHDFALVVRGLPNRTKMDRAVGSEKVSGTGMFGHESNSTSRPRSEDVVNLDYGKDKEVHRDWLKAKPGAIGEEGFRKLESGS</sequence>
<keyword evidence="3" id="KW-1185">Reference proteome</keyword>
<dbReference type="Proteomes" id="UP001157006">
    <property type="component" value="Chromosome 2"/>
</dbReference>
<dbReference type="AlphaFoldDB" id="A0AAV0ZTG4"/>
<name>A0AAV0ZTG4_VICFA</name>
<evidence type="ECO:0000313" key="3">
    <source>
        <dbReference type="Proteomes" id="UP001157006"/>
    </source>
</evidence>
<accession>A0AAV0ZTG4</accession>
<gene>
    <name evidence="2" type="ORF">VFH_II215640</name>
</gene>
<evidence type="ECO:0000313" key="2">
    <source>
        <dbReference type="EMBL" id="CAI8600298.1"/>
    </source>
</evidence>